<dbReference type="InterPro" id="IPR036890">
    <property type="entry name" value="HATPase_C_sf"/>
</dbReference>
<dbReference type="PROSITE" id="PS50109">
    <property type="entry name" value="HIS_KIN"/>
    <property type="match status" value="1"/>
</dbReference>
<proteinExistence type="predicted"/>
<evidence type="ECO:0000256" key="5">
    <source>
        <dbReference type="SAM" id="Phobius"/>
    </source>
</evidence>
<dbReference type="SMART" id="SM00387">
    <property type="entry name" value="HATPase_c"/>
    <property type="match status" value="1"/>
</dbReference>
<evidence type="ECO:0000259" key="6">
    <source>
        <dbReference type="PROSITE" id="PS50109"/>
    </source>
</evidence>
<dbReference type="InterPro" id="IPR003594">
    <property type="entry name" value="HATPase_dom"/>
</dbReference>
<keyword evidence="7" id="KW-0067">ATP-binding</keyword>
<evidence type="ECO:0000313" key="8">
    <source>
        <dbReference type="Proteomes" id="UP001595377"/>
    </source>
</evidence>
<accession>A0ABV7DH63</accession>
<protein>
    <recommendedName>
        <fullName evidence="2">histidine kinase</fullName>
        <ecNumber evidence="2">2.7.13.3</ecNumber>
    </recommendedName>
</protein>
<gene>
    <name evidence="7" type="ORF">ACFOHH_14285</name>
</gene>
<dbReference type="CDD" id="cd12914">
    <property type="entry name" value="PDC1_DGC_like"/>
    <property type="match status" value="1"/>
</dbReference>
<dbReference type="Proteomes" id="UP001595377">
    <property type="component" value="Unassembled WGS sequence"/>
</dbReference>
<dbReference type="InterPro" id="IPR003661">
    <property type="entry name" value="HisK_dim/P_dom"/>
</dbReference>
<dbReference type="SUPFAM" id="SSF55874">
    <property type="entry name" value="ATPase domain of HSP90 chaperone/DNA topoisomerase II/histidine kinase"/>
    <property type="match status" value="1"/>
</dbReference>
<dbReference type="Pfam" id="PF02518">
    <property type="entry name" value="HATPase_c"/>
    <property type="match status" value="1"/>
</dbReference>
<evidence type="ECO:0000256" key="1">
    <source>
        <dbReference type="ARBA" id="ARBA00000085"/>
    </source>
</evidence>
<keyword evidence="3" id="KW-0597">Phosphoprotein</keyword>
<dbReference type="PANTHER" id="PTHR43065">
    <property type="entry name" value="SENSOR HISTIDINE KINASE"/>
    <property type="match status" value="1"/>
</dbReference>
<dbReference type="Gene3D" id="1.10.287.130">
    <property type="match status" value="1"/>
</dbReference>
<dbReference type="Pfam" id="PF22588">
    <property type="entry name" value="dCache_1_like"/>
    <property type="match status" value="1"/>
</dbReference>
<dbReference type="PRINTS" id="PR00344">
    <property type="entry name" value="BCTRLSENSOR"/>
</dbReference>
<feature type="transmembrane region" description="Helical" evidence="5">
    <location>
        <begin position="19"/>
        <end position="37"/>
    </location>
</feature>
<keyword evidence="5" id="KW-0472">Membrane</keyword>
<dbReference type="Gene3D" id="3.30.565.10">
    <property type="entry name" value="Histidine kinase-like ATPase, C-terminal domain"/>
    <property type="match status" value="1"/>
</dbReference>
<keyword evidence="8" id="KW-1185">Reference proteome</keyword>
<dbReference type="InterPro" id="IPR004358">
    <property type="entry name" value="Sig_transdc_His_kin-like_C"/>
</dbReference>
<dbReference type="Gene3D" id="3.30.450.20">
    <property type="entry name" value="PAS domain"/>
    <property type="match status" value="2"/>
</dbReference>
<organism evidence="7 8">
    <name type="scientific">Shinella pollutisoli</name>
    <dbReference type="NCBI Taxonomy" id="2250594"/>
    <lineage>
        <taxon>Bacteria</taxon>
        <taxon>Pseudomonadati</taxon>
        <taxon>Pseudomonadota</taxon>
        <taxon>Alphaproteobacteria</taxon>
        <taxon>Hyphomicrobiales</taxon>
        <taxon>Rhizobiaceae</taxon>
        <taxon>Shinella</taxon>
    </lineage>
</organism>
<evidence type="ECO:0000313" key="7">
    <source>
        <dbReference type="EMBL" id="MFC3074275.1"/>
    </source>
</evidence>
<evidence type="ECO:0000256" key="4">
    <source>
        <dbReference type="SAM" id="MobiDB-lite"/>
    </source>
</evidence>
<feature type="domain" description="Histidine kinase" evidence="6">
    <location>
        <begin position="340"/>
        <end position="553"/>
    </location>
</feature>
<evidence type="ECO:0000256" key="2">
    <source>
        <dbReference type="ARBA" id="ARBA00012438"/>
    </source>
</evidence>
<dbReference type="InterPro" id="IPR054327">
    <property type="entry name" value="His-kinase-like_sensor"/>
</dbReference>
<reference evidence="8" key="1">
    <citation type="journal article" date="2019" name="Int. J. Syst. Evol. Microbiol.">
        <title>The Global Catalogue of Microorganisms (GCM) 10K type strain sequencing project: providing services to taxonomists for standard genome sequencing and annotation.</title>
        <authorList>
            <consortium name="The Broad Institute Genomics Platform"/>
            <consortium name="The Broad Institute Genome Sequencing Center for Infectious Disease"/>
            <person name="Wu L."/>
            <person name="Ma J."/>
        </authorList>
    </citation>
    <scope>NUCLEOTIDE SEQUENCE [LARGE SCALE GENOMIC DNA]</scope>
    <source>
        <strain evidence="8">KCTC 52677</strain>
    </source>
</reference>
<dbReference type="EMBL" id="JBHRSP010000023">
    <property type="protein sequence ID" value="MFC3074275.1"/>
    <property type="molecule type" value="Genomic_DNA"/>
</dbReference>
<dbReference type="CDD" id="cd12915">
    <property type="entry name" value="PDC2_DGC_like"/>
    <property type="match status" value="1"/>
</dbReference>
<dbReference type="PANTHER" id="PTHR43065:SF42">
    <property type="entry name" value="TWO-COMPONENT SENSOR PPRA"/>
    <property type="match status" value="1"/>
</dbReference>
<name>A0ABV7DH63_9HYPH</name>
<dbReference type="InterPro" id="IPR005467">
    <property type="entry name" value="His_kinase_dom"/>
</dbReference>
<dbReference type="RefSeq" id="WP_257315350.1">
    <property type="nucleotide sequence ID" value="NZ_JANFDG010000011.1"/>
</dbReference>
<dbReference type="EC" id="2.7.13.3" evidence="2"/>
<keyword evidence="5" id="KW-1133">Transmembrane helix</keyword>
<keyword evidence="5" id="KW-0812">Transmembrane</keyword>
<keyword evidence="7" id="KW-0547">Nucleotide-binding</keyword>
<feature type="region of interest" description="Disordered" evidence="4">
    <location>
        <begin position="541"/>
        <end position="560"/>
    </location>
</feature>
<comment type="caution">
    <text evidence="7">The sequence shown here is derived from an EMBL/GenBank/DDBJ whole genome shotgun (WGS) entry which is preliminary data.</text>
</comment>
<dbReference type="CDD" id="cd00082">
    <property type="entry name" value="HisKA"/>
    <property type="match status" value="1"/>
</dbReference>
<dbReference type="GO" id="GO:0005524">
    <property type="term" value="F:ATP binding"/>
    <property type="evidence" value="ECO:0007669"/>
    <property type="project" value="UniProtKB-KW"/>
</dbReference>
<evidence type="ECO:0000256" key="3">
    <source>
        <dbReference type="ARBA" id="ARBA00022553"/>
    </source>
</evidence>
<sequence length="560" mass="60424">MPVSADAFANRARQSLRSLPTLILGLSIALLLAYELWRSDAAAREDAERNVANLIHVMSEQVARTIQSVDVNLQDIAGELAAAPGLADNDPTFRARLHKRLAAMPFVRALFVIGRDGYISHDTDFPATPRVSLADRDYFRVHRDDPALGLHIGRPLKSRSRGVWFISLGRRIDAADGGFGGIAVAAVEPLYFESFYRRLWVGGGTIALFLSDGTLLARSPASEQAIGTSFADAEPFRSLLDAQDAGVAWLESPIDGVMRVVGYRRLEIAPVVVLVSLSEADVMRPWRSHAAAVLIGAAILLTLLAGLDWLTRRGRRREEAARRRLEATQRLEAVGRFAGSIAHDCGNLMRIIRSITVVLRPLVADRREAARLLDEMDGALDAGRALVNRLLVYACTTEARLETLDPGALVEEILPIARQAAGPGITVAAEIAGGTMACRLDRAQFQATIVNLVLNARDAMPAGGTITIAVRPPDGGNPSGWVDVSVADDGIGMSEVVRRRAFDPFFTMKETGEGYGMGLSQTLEFARQCGGSVDIVSRPGEGTTVRLRLPQDGRGGGRKA</sequence>
<feature type="transmembrane region" description="Helical" evidence="5">
    <location>
        <begin position="286"/>
        <end position="307"/>
    </location>
</feature>
<comment type="catalytic activity">
    <reaction evidence="1">
        <text>ATP + protein L-histidine = ADP + protein N-phospho-L-histidine.</text>
        <dbReference type="EC" id="2.7.13.3"/>
    </reaction>
</comment>